<proteinExistence type="predicted"/>
<organism evidence="1 2">
    <name type="scientific">Roseibium marinum</name>
    <dbReference type="NCBI Taxonomy" id="281252"/>
    <lineage>
        <taxon>Bacteria</taxon>
        <taxon>Pseudomonadati</taxon>
        <taxon>Pseudomonadota</taxon>
        <taxon>Alphaproteobacteria</taxon>
        <taxon>Hyphomicrobiales</taxon>
        <taxon>Stappiaceae</taxon>
        <taxon>Roseibium</taxon>
    </lineage>
</organism>
<comment type="caution">
    <text evidence="1">The sequence shown here is derived from an EMBL/GenBank/DDBJ whole genome shotgun (WGS) entry which is preliminary data.</text>
</comment>
<name>A0A2S3UXH5_9HYPH</name>
<dbReference type="AlphaFoldDB" id="A0A2S3UXH5"/>
<evidence type="ECO:0000313" key="1">
    <source>
        <dbReference type="EMBL" id="POF32428.1"/>
    </source>
</evidence>
<evidence type="ECO:0000313" key="2">
    <source>
        <dbReference type="Proteomes" id="UP000236959"/>
    </source>
</evidence>
<keyword evidence="2" id="KW-1185">Reference proteome</keyword>
<accession>A0A2S3UXH5</accession>
<reference evidence="1 2" key="1">
    <citation type="submission" date="2018-01" db="EMBL/GenBank/DDBJ databases">
        <title>Genomic Encyclopedia of Archaeal and Bacterial Type Strains, Phase II (KMG-II): from individual species to whole genera.</title>
        <authorList>
            <person name="Goeker M."/>
        </authorList>
    </citation>
    <scope>NUCLEOTIDE SEQUENCE [LARGE SCALE GENOMIC DNA]</scope>
    <source>
        <strain evidence="1 2">DSM 17023</strain>
    </source>
</reference>
<gene>
    <name evidence="1" type="ORF">CLV41_103352</name>
</gene>
<protein>
    <submittedName>
        <fullName evidence="1">Uncharacterized protein</fullName>
    </submittedName>
</protein>
<dbReference type="RefSeq" id="WP_170107162.1">
    <property type="nucleotide sequence ID" value="NZ_PPCN01000003.1"/>
</dbReference>
<dbReference type="Proteomes" id="UP000236959">
    <property type="component" value="Unassembled WGS sequence"/>
</dbReference>
<dbReference type="EMBL" id="PPCN01000003">
    <property type="protein sequence ID" value="POF32428.1"/>
    <property type="molecule type" value="Genomic_DNA"/>
</dbReference>
<sequence>MTGGKLVVLAAGIFGSVLVNFAYSAERATQGDAFQKSVALLRTGDCPAAWRILWPQAKAQNAQAFTLLAESLVALGLNPPGLPEDDLGWKRTYLFLAVNGYSAKSNLAGLELLKLLKSDLLAQPAGEKVALCLENDEKRSRCVDEAVKAKLIPSFEEFVSEVEEEQVSSDQPKCKSFRR</sequence>